<evidence type="ECO:0000256" key="1">
    <source>
        <dbReference type="ARBA" id="ARBA00010618"/>
    </source>
</evidence>
<dbReference type="GO" id="GO:0005840">
    <property type="term" value="C:ribosome"/>
    <property type="evidence" value="ECO:0007669"/>
    <property type="project" value="UniProtKB-KW"/>
</dbReference>
<dbReference type="Proteomes" id="UP000001396">
    <property type="component" value="Unassembled WGS sequence"/>
</dbReference>
<dbReference type="InterPro" id="IPR041988">
    <property type="entry name" value="Ribosomal_uL24_KOW"/>
</dbReference>
<evidence type="ECO:0000313" key="9">
    <source>
        <dbReference type="Proteomes" id="UP000001396"/>
    </source>
</evidence>
<dbReference type="STRING" id="670386.D3BHV3"/>
<dbReference type="GO" id="GO:0019843">
    <property type="term" value="F:rRNA binding"/>
    <property type="evidence" value="ECO:0007669"/>
    <property type="project" value="UniProtKB-KW"/>
</dbReference>
<gene>
    <name evidence="8" type="ORF">PPL_08319</name>
</gene>
<dbReference type="Gene3D" id="2.30.30.30">
    <property type="match status" value="1"/>
</dbReference>
<evidence type="ECO:0000256" key="6">
    <source>
        <dbReference type="RuleBase" id="RU003477"/>
    </source>
</evidence>
<reference evidence="8 9" key="1">
    <citation type="journal article" date="2011" name="Genome Res.">
        <title>Phylogeny-wide analysis of social amoeba genomes highlights ancient origins for complex intercellular communication.</title>
        <authorList>
            <person name="Heidel A.J."/>
            <person name="Lawal H.M."/>
            <person name="Felder M."/>
            <person name="Schilde C."/>
            <person name="Helps N.R."/>
            <person name="Tunggal B."/>
            <person name="Rivero F."/>
            <person name="John U."/>
            <person name="Schleicher M."/>
            <person name="Eichinger L."/>
            <person name="Platzer M."/>
            <person name="Noegel A.A."/>
            <person name="Schaap P."/>
            <person name="Gloeckner G."/>
        </authorList>
    </citation>
    <scope>NUCLEOTIDE SEQUENCE [LARGE SCALE GENOMIC DNA]</scope>
    <source>
        <strain evidence="9">ATCC 26659 / Pp 5 / PN500</strain>
    </source>
</reference>
<evidence type="ECO:0000256" key="3">
    <source>
        <dbReference type="ARBA" id="ARBA00022884"/>
    </source>
</evidence>
<dbReference type="EMBL" id="ADBJ01000037">
    <property type="protein sequence ID" value="EFA78853.1"/>
    <property type="molecule type" value="Genomic_DNA"/>
</dbReference>
<dbReference type="InterPro" id="IPR008991">
    <property type="entry name" value="Translation_prot_SH3-like_sf"/>
</dbReference>
<dbReference type="InterPro" id="IPR014722">
    <property type="entry name" value="Rib_uL2_dom2"/>
</dbReference>
<keyword evidence="3" id="KW-0694">RNA-binding</keyword>
<dbReference type="GO" id="GO:0003735">
    <property type="term" value="F:structural constituent of ribosome"/>
    <property type="evidence" value="ECO:0007669"/>
    <property type="project" value="InterPro"/>
</dbReference>
<dbReference type="AlphaFoldDB" id="D3BHV3"/>
<evidence type="ECO:0000313" key="8">
    <source>
        <dbReference type="EMBL" id="EFA78853.1"/>
    </source>
</evidence>
<feature type="domain" description="KOW" evidence="7">
    <location>
        <begin position="21"/>
        <end position="48"/>
    </location>
</feature>
<dbReference type="InParanoid" id="D3BHV3"/>
<dbReference type="Pfam" id="PF17136">
    <property type="entry name" value="ribosomal_L24"/>
    <property type="match status" value="1"/>
</dbReference>
<evidence type="ECO:0000256" key="4">
    <source>
        <dbReference type="ARBA" id="ARBA00022980"/>
    </source>
</evidence>
<dbReference type="NCBIfam" id="TIGR01079">
    <property type="entry name" value="rplX_bact"/>
    <property type="match status" value="1"/>
</dbReference>
<dbReference type="FunCoup" id="D3BHV3">
    <property type="interactions" value="277"/>
</dbReference>
<name>D3BHV3_HETP5</name>
<dbReference type="CDD" id="cd06089">
    <property type="entry name" value="KOW_RPL26"/>
    <property type="match status" value="1"/>
</dbReference>
<keyword evidence="5 6" id="KW-0687">Ribonucleoprotein</keyword>
<dbReference type="PROSITE" id="PS01108">
    <property type="entry name" value="RIBOSOMAL_L24"/>
    <property type="match status" value="1"/>
</dbReference>
<dbReference type="RefSeq" id="XP_020430977.1">
    <property type="nucleotide sequence ID" value="XM_020579138.1"/>
</dbReference>
<dbReference type="OMA" id="DFEWRFT"/>
<accession>D3BHV3</accession>
<dbReference type="SUPFAM" id="SSF50104">
    <property type="entry name" value="Translation proteins SH3-like domain"/>
    <property type="match status" value="1"/>
</dbReference>
<protein>
    <recommendedName>
        <fullName evidence="7">KOW domain-containing protein</fullName>
    </recommendedName>
</protein>
<proteinExistence type="inferred from homology"/>
<dbReference type="InterPro" id="IPR005825">
    <property type="entry name" value="Ribosomal_uL24_CS"/>
</dbReference>
<comment type="caution">
    <text evidence="8">The sequence shown here is derived from an EMBL/GenBank/DDBJ whole genome shotgun (WGS) entry which is preliminary data.</text>
</comment>
<keyword evidence="9" id="KW-1185">Reference proteome</keyword>
<sequence length="164" mass="18442">MSTLFGGRPFKEGLYLINKWKFMTGDKVQILAGRDKGKQGIIKSVNRKHNNVLVEGLKLIKKLAKSTKNQKGGAYTKEAPIHYSNIAHIDPNNQKACRVHFQLIDGVRERISRVTNSIIPRPTVDLSKKWRKENIEGPLDTPAAVVKQKTYDGVVDSIDPRPTI</sequence>
<organism evidence="8 9">
    <name type="scientific">Heterostelium pallidum (strain ATCC 26659 / Pp 5 / PN500)</name>
    <name type="common">Cellular slime mold</name>
    <name type="synonym">Polysphondylium pallidum</name>
    <dbReference type="NCBI Taxonomy" id="670386"/>
    <lineage>
        <taxon>Eukaryota</taxon>
        <taxon>Amoebozoa</taxon>
        <taxon>Evosea</taxon>
        <taxon>Eumycetozoa</taxon>
        <taxon>Dictyostelia</taxon>
        <taxon>Acytosteliales</taxon>
        <taxon>Acytosteliaceae</taxon>
        <taxon>Heterostelium</taxon>
    </lineage>
</organism>
<evidence type="ECO:0000256" key="2">
    <source>
        <dbReference type="ARBA" id="ARBA00022730"/>
    </source>
</evidence>
<dbReference type="GeneID" id="31363799"/>
<dbReference type="FunFam" id="2.30.30.30:FF:000042">
    <property type="entry name" value="50S ribosomal protein L24"/>
    <property type="match status" value="1"/>
</dbReference>
<comment type="similarity">
    <text evidence="1 6">Belongs to the universal ribosomal protein uL24 family.</text>
</comment>
<dbReference type="GO" id="GO:1990904">
    <property type="term" value="C:ribonucleoprotein complex"/>
    <property type="evidence" value="ECO:0007669"/>
    <property type="project" value="UniProtKB-KW"/>
</dbReference>
<dbReference type="InterPro" id="IPR057264">
    <property type="entry name" value="Ribosomal_uL24_C"/>
</dbReference>
<dbReference type="Pfam" id="PF00467">
    <property type="entry name" value="KOW"/>
    <property type="match status" value="1"/>
</dbReference>
<dbReference type="GO" id="GO:0006412">
    <property type="term" value="P:translation"/>
    <property type="evidence" value="ECO:0007669"/>
    <property type="project" value="InterPro"/>
</dbReference>
<keyword evidence="4 6" id="KW-0689">Ribosomal protein</keyword>
<dbReference type="InterPro" id="IPR005824">
    <property type="entry name" value="KOW"/>
</dbReference>
<dbReference type="HAMAP" id="MF_01326_B">
    <property type="entry name" value="Ribosomal_uL24_B"/>
    <property type="match status" value="1"/>
</dbReference>
<dbReference type="SMART" id="SM00739">
    <property type="entry name" value="KOW"/>
    <property type="match status" value="1"/>
</dbReference>
<dbReference type="InterPro" id="IPR003256">
    <property type="entry name" value="Ribosomal_uL24"/>
</dbReference>
<evidence type="ECO:0000259" key="7">
    <source>
        <dbReference type="SMART" id="SM00739"/>
    </source>
</evidence>
<keyword evidence="2" id="KW-0699">rRNA-binding</keyword>
<evidence type="ECO:0000256" key="5">
    <source>
        <dbReference type="ARBA" id="ARBA00023274"/>
    </source>
</evidence>
<dbReference type="PANTHER" id="PTHR12903">
    <property type="entry name" value="MITOCHONDRIAL RIBOSOMAL PROTEIN L24"/>
    <property type="match status" value="1"/>
</dbReference>